<reference evidence="1" key="2">
    <citation type="submission" date="2016-06" db="EMBL/GenBank/DDBJ databases">
        <title>The genome of a short-lived fish provides insights into sex chromosome evolution and the genetic control of aging.</title>
        <authorList>
            <person name="Reichwald K."/>
            <person name="Felder M."/>
            <person name="Petzold A."/>
            <person name="Koch P."/>
            <person name="Groth M."/>
            <person name="Platzer M."/>
        </authorList>
    </citation>
    <scope>NUCLEOTIDE SEQUENCE</scope>
    <source>
        <tissue evidence="1">Brain</tissue>
    </source>
</reference>
<keyword evidence="1" id="KW-0808">Transferase</keyword>
<protein>
    <submittedName>
        <fullName evidence="1">WNK lysine deficient protein kinase 4</fullName>
    </submittedName>
</protein>
<dbReference type="GO" id="GO:0016301">
    <property type="term" value="F:kinase activity"/>
    <property type="evidence" value="ECO:0007669"/>
    <property type="project" value="UniProtKB-KW"/>
</dbReference>
<feature type="non-terminal residue" evidence="1">
    <location>
        <position position="37"/>
    </location>
</feature>
<accession>A0A1A8LKL2</accession>
<organism evidence="1">
    <name type="scientific">Nothobranchius pienaari</name>
    <dbReference type="NCBI Taxonomy" id="704102"/>
    <lineage>
        <taxon>Eukaryota</taxon>
        <taxon>Metazoa</taxon>
        <taxon>Chordata</taxon>
        <taxon>Craniata</taxon>
        <taxon>Vertebrata</taxon>
        <taxon>Euteleostomi</taxon>
        <taxon>Actinopterygii</taxon>
        <taxon>Neopterygii</taxon>
        <taxon>Teleostei</taxon>
        <taxon>Neoteleostei</taxon>
        <taxon>Acanthomorphata</taxon>
        <taxon>Ovalentaria</taxon>
        <taxon>Atherinomorphae</taxon>
        <taxon>Cyprinodontiformes</taxon>
        <taxon>Nothobranchiidae</taxon>
        <taxon>Nothobranchius</taxon>
    </lineage>
</organism>
<keyword evidence="1" id="KW-0418">Kinase</keyword>
<gene>
    <name evidence="1" type="primary">WNK4</name>
</gene>
<name>A0A1A8LKL2_9TELE</name>
<reference evidence="1" key="1">
    <citation type="submission" date="2016-05" db="EMBL/GenBank/DDBJ databases">
        <authorList>
            <person name="Lavstsen T."/>
            <person name="Jespersen J.S."/>
        </authorList>
    </citation>
    <scope>NUCLEOTIDE SEQUENCE</scope>
    <source>
        <tissue evidence="1">Brain</tissue>
    </source>
</reference>
<dbReference type="EMBL" id="HAEF01007628">
    <property type="protein sequence ID" value="SBR45063.1"/>
    <property type="molecule type" value="Transcribed_RNA"/>
</dbReference>
<evidence type="ECO:0000313" key="1">
    <source>
        <dbReference type="EMBL" id="SBR45063.1"/>
    </source>
</evidence>
<proteinExistence type="predicted"/>
<dbReference type="AlphaFoldDB" id="A0A1A8LKL2"/>
<sequence length="37" mass="4143">HVSSDHIEPPPSPFVKDWKYTPKTSSQILDPLPPTSI</sequence>
<feature type="non-terminal residue" evidence="1">
    <location>
        <position position="1"/>
    </location>
</feature>